<dbReference type="InterPro" id="IPR026961">
    <property type="entry name" value="PGG_dom"/>
</dbReference>
<dbReference type="PANTHER" id="PTHR24186:SF50">
    <property type="entry name" value="ANKYRIN REPEAT-CONTAINING PROTEIN ITN1-LIKE ISOFORM X1"/>
    <property type="match status" value="1"/>
</dbReference>
<dbReference type="Pfam" id="PF12796">
    <property type="entry name" value="Ank_2"/>
    <property type="match status" value="1"/>
</dbReference>
<keyword evidence="12" id="KW-1185">Reference proteome</keyword>
<feature type="region of interest" description="Disordered" evidence="8">
    <location>
        <begin position="145"/>
        <end position="175"/>
    </location>
</feature>
<dbReference type="PANTHER" id="PTHR24186">
    <property type="entry name" value="PROTEIN PHOSPHATASE 1 REGULATORY SUBUNIT"/>
    <property type="match status" value="1"/>
</dbReference>
<feature type="transmembrane region" description="Helical" evidence="9">
    <location>
        <begin position="270"/>
        <end position="293"/>
    </location>
</feature>
<feature type="region of interest" description="Disordered" evidence="8">
    <location>
        <begin position="187"/>
        <end position="206"/>
    </location>
</feature>
<feature type="compositionally biased region" description="Low complexity" evidence="8">
    <location>
        <begin position="187"/>
        <end position="196"/>
    </location>
</feature>
<dbReference type="InterPro" id="IPR036770">
    <property type="entry name" value="Ankyrin_rpt-contain_sf"/>
</dbReference>
<organism evidence="11 12">
    <name type="scientific">Trema orientale</name>
    <name type="common">Charcoal tree</name>
    <name type="synonym">Celtis orientalis</name>
    <dbReference type="NCBI Taxonomy" id="63057"/>
    <lineage>
        <taxon>Eukaryota</taxon>
        <taxon>Viridiplantae</taxon>
        <taxon>Streptophyta</taxon>
        <taxon>Embryophyta</taxon>
        <taxon>Tracheophyta</taxon>
        <taxon>Spermatophyta</taxon>
        <taxon>Magnoliopsida</taxon>
        <taxon>eudicotyledons</taxon>
        <taxon>Gunneridae</taxon>
        <taxon>Pentapetalae</taxon>
        <taxon>rosids</taxon>
        <taxon>fabids</taxon>
        <taxon>Rosales</taxon>
        <taxon>Cannabaceae</taxon>
        <taxon>Trema</taxon>
    </lineage>
</organism>
<dbReference type="InterPro" id="IPR002110">
    <property type="entry name" value="Ankyrin_rpt"/>
</dbReference>
<evidence type="ECO:0000256" key="2">
    <source>
        <dbReference type="ARBA" id="ARBA00022692"/>
    </source>
</evidence>
<proteinExistence type="predicted"/>
<keyword evidence="2 9" id="KW-0812">Transmembrane</keyword>
<protein>
    <submittedName>
        <fullName evidence="11">Transmembrane protein</fullName>
    </submittedName>
</protein>
<gene>
    <name evidence="11" type="ORF">TorRG33x02_210370</name>
</gene>
<sequence length="378" mass="42132">MSALHIAAENGRNYVVSILVQICPDCCELQDNRGWTALHVAVEAGHLNVVTNLLHKKPFNYLINEKDDQGNTVLHLAAIHGRYLILRRLASDKRLDKGAINKDGMTVVDIIQTSTELYHDKKLSLTTMLKERGLQPSLERRFVLREKRTDEQTDNKELKENEIIQETDDQETSKQLAKNKRVVGAAAASHGASSSSMTSNEKRKEKGLEIKRKKKYYGWSPELVKNFANVNLLVATIIASITFAAAMTMPGGYDSTAGMAVLRTKSSFKLFLIFDSLAFSCSSASMCIHFLVAFTARFNIDKYSYSISAVVLLTLLSIVSTVISFIMGTDAVLSYRKGGHGLSAKVAIISFTVPVSYFFLRLVVVLFKRLHLYIGNRK</sequence>
<evidence type="ECO:0000259" key="10">
    <source>
        <dbReference type="Pfam" id="PF13962"/>
    </source>
</evidence>
<dbReference type="SUPFAM" id="SSF48403">
    <property type="entry name" value="Ankyrin repeat"/>
    <property type="match status" value="1"/>
</dbReference>
<dbReference type="SMART" id="SM00248">
    <property type="entry name" value="ANK"/>
    <property type="match status" value="3"/>
</dbReference>
<dbReference type="OrthoDB" id="7729168at2759"/>
<dbReference type="InParanoid" id="A0A2P5ECE3"/>
<keyword evidence="3" id="KW-0677">Repeat</keyword>
<dbReference type="Proteomes" id="UP000237000">
    <property type="component" value="Unassembled WGS sequence"/>
</dbReference>
<feature type="compositionally biased region" description="Basic and acidic residues" evidence="8">
    <location>
        <begin position="145"/>
        <end position="162"/>
    </location>
</feature>
<evidence type="ECO:0000313" key="12">
    <source>
        <dbReference type="Proteomes" id="UP000237000"/>
    </source>
</evidence>
<keyword evidence="4 9" id="KW-1133">Transmembrane helix</keyword>
<dbReference type="PROSITE" id="PS50297">
    <property type="entry name" value="ANK_REP_REGION"/>
    <property type="match status" value="1"/>
</dbReference>
<keyword evidence="6 9" id="KW-0472">Membrane</keyword>
<dbReference type="EMBL" id="JXTC01000182">
    <property type="protein sequence ID" value="PON83203.1"/>
    <property type="molecule type" value="Genomic_DNA"/>
</dbReference>
<dbReference type="PROSITE" id="PS50088">
    <property type="entry name" value="ANK_REPEAT"/>
    <property type="match status" value="1"/>
</dbReference>
<dbReference type="Gene3D" id="1.25.40.20">
    <property type="entry name" value="Ankyrin repeat-containing domain"/>
    <property type="match status" value="1"/>
</dbReference>
<accession>A0A2P5ECE3</accession>
<dbReference type="STRING" id="63057.A0A2P5ECE3"/>
<comment type="subcellular location">
    <subcellularLocation>
        <location evidence="1">Membrane</location>
        <topology evidence="1">Multi-pass membrane protein</topology>
    </subcellularLocation>
</comment>
<feature type="transmembrane region" description="Helical" evidence="9">
    <location>
        <begin position="305"/>
        <end position="326"/>
    </location>
</feature>
<dbReference type="AlphaFoldDB" id="A0A2P5ECE3"/>
<keyword evidence="5 7" id="KW-0040">ANK repeat</keyword>
<evidence type="ECO:0000256" key="3">
    <source>
        <dbReference type="ARBA" id="ARBA00022737"/>
    </source>
</evidence>
<evidence type="ECO:0000256" key="5">
    <source>
        <dbReference type="ARBA" id="ARBA00023043"/>
    </source>
</evidence>
<feature type="transmembrane region" description="Helical" evidence="9">
    <location>
        <begin position="230"/>
        <end position="250"/>
    </location>
</feature>
<evidence type="ECO:0000256" key="7">
    <source>
        <dbReference type="PROSITE-ProRule" id="PRU00023"/>
    </source>
</evidence>
<evidence type="ECO:0000313" key="11">
    <source>
        <dbReference type="EMBL" id="PON83203.1"/>
    </source>
</evidence>
<feature type="repeat" description="ANK" evidence="7">
    <location>
        <begin position="33"/>
        <end position="54"/>
    </location>
</feature>
<name>A0A2P5ECE3_TREOI</name>
<feature type="domain" description="PGG" evidence="10">
    <location>
        <begin position="224"/>
        <end position="329"/>
    </location>
</feature>
<evidence type="ECO:0000256" key="8">
    <source>
        <dbReference type="SAM" id="MobiDB-lite"/>
    </source>
</evidence>
<evidence type="ECO:0000256" key="6">
    <source>
        <dbReference type="ARBA" id="ARBA00023136"/>
    </source>
</evidence>
<evidence type="ECO:0000256" key="4">
    <source>
        <dbReference type="ARBA" id="ARBA00022989"/>
    </source>
</evidence>
<reference evidence="12" key="1">
    <citation type="submission" date="2016-06" db="EMBL/GenBank/DDBJ databases">
        <title>Parallel loss of symbiosis genes in relatives of nitrogen-fixing non-legume Parasponia.</title>
        <authorList>
            <person name="Van Velzen R."/>
            <person name="Holmer R."/>
            <person name="Bu F."/>
            <person name="Rutten L."/>
            <person name="Van Zeijl A."/>
            <person name="Liu W."/>
            <person name="Santuari L."/>
            <person name="Cao Q."/>
            <person name="Sharma T."/>
            <person name="Shen D."/>
            <person name="Roswanjaya Y."/>
            <person name="Wardhani T."/>
            <person name="Kalhor M.S."/>
            <person name="Jansen J."/>
            <person name="Van den Hoogen J."/>
            <person name="Gungor B."/>
            <person name="Hartog M."/>
            <person name="Hontelez J."/>
            <person name="Verver J."/>
            <person name="Yang W.-C."/>
            <person name="Schijlen E."/>
            <person name="Repin R."/>
            <person name="Schilthuizen M."/>
            <person name="Schranz E."/>
            <person name="Heidstra R."/>
            <person name="Miyata K."/>
            <person name="Fedorova E."/>
            <person name="Kohlen W."/>
            <person name="Bisseling T."/>
            <person name="Smit S."/>
            <person name="Geurts R."/>
        </authorList>
    </citation>
    <scope>NUCLEOTIDE SEQUENCE [LARGE SCALE GENOMIC DNA]</scope>
    <source>
        <strain evidence="12">cv. RG33-2</strain>
    </source>
</reference>
<dbReference type="Pfam" id="PF13962">
    <property type="entry name" value="PGG"/>
    <property type="match status" value="1"/>
</dbReference>
<evidence type="ECO:0000256" key="9">
    <source>
        <dbReference type="SAM" id="Phobius"/>
    </source>
</evidence>
<feature type="transmembrane region" description="Helical" evidence="9">
    <location>
        <begin position="346"/>
        <end position="367"/>
    </location>
</feature>
<evidence type="ECO:0000256" key="1">
    <source>
        <dbReference type="ARBA" id="ARBA00004141"/>
    </source>
</evidence>
<comment type="caution">
    <text evidence="11">The sequence shown here is derived from an EMBL/GenBank/DDBJ whole genome shotgun (WGS) entry which is preliminary data.</text>
</comment>
<dbReference type="GO" id="GO:0005886">
    <property type="term" value="C:plasma membrane"/>
    <property type="evidence" value="ECO:0007669"/>
    <property type="project" value="TreeGrafter"/>
</dbReference>